<keyword evidence="6 11" id="KW-0472">Membrane</keyword>
<proteinExistence type="inferred from homology"/>
<protein>
    <submittedName>
        <fullName evidence="14">Methyl-accepting chemotaxis protein</fullName>
    </submittedName>
</protein>
<evidence type="ECO:0000256" key="7">
    <source>
        <dbReference type="ARBA" id="ARBA00023224"/>
    </source>
</evidence>
<dbReference type="PANTHER" id="PTHR32089:SF112">
    <property type="entry name" value="LYSOZYME-LIKE PROTEIN-RELATED"/>
    <property type="match status" value="1"/>
</dbReference>
<dbReference type="Proteomes" id="UP000779508">
    <property type="component" value="Unassembled WGS sequence"/>
</dbReference>
<keyword evidence="2" id="KW-1003">Cell membrane</keyword>
<keyword evidence="4 11" id="KW-0812">Transmembrane</keyword>
<evidence type="ECO:0000256" key="2">
    <source>
        <dbReference type="ARBA" id="ARBA00022475"/>
    </source>
</evidence>
<evidence type="ECO:0000256" key="6">
    <source>
        <dbReference type="ARBA" id="ARBA00023136"/>
    </source>
</evidence>
<keyword evidence="15" id="KW-1185">Reference proteome</keyword>
<evidence type="ECO:0000259" key="13">
    <source>
        <dbReference type="PROSITE" id="PS50885"/>
    </source>
</evidence>
<reference evidence="14 15" key="1">
    <citation type="submission" date="2021-06" db="EMBL/GenBank/DDBJ databases">
        <authorList>
            <person name="Sun Q."/>
            <person name="Li D."/>
        </authorList>
    </citation>
    <scope>NUCLEOTIDE SEQUENCE [LARGE SCALE GENOMIC DNA]</scope>
    <source>
        <strain evidence="14 15">MSJ-5</strain>
    </source>
</reference>
<comment type="caution">
    <text evidence="14">The sequence shown here is derived from an EMBL/GenBank/DDBJ whole genome shotgun (WGS) entry which is preliminary data.</text>
</comment>
<evidence type="ECO:0000256" key="3">
    <source>
        <dbReference type="ARBA" id="ARBA00022500"/>
    </source>
</evidence>
<sequence length="686" mass="76635">MKKIKYFSISKKVIASITLTVIISYVFLFTSVLINVKNNSLKMAIKFSKENALYNGSIIKARVDQTTSLLKVISNTLTATEEINIDETFKTILEDNPYMASLTLLLEPDAIKDNNYETAYVVANQDGKIVIVDKEKEYLSVQQDWYSIAKDIGKPNAIEVFAKLDDEKSNNKVRISLPIYNKNQFIGVIAGDIELDFLQEQVLQYTLEGGVGMLISSKGDYLAHTGRPQDVTKSILQEEEKIWQETAEDILDGREVITQGRAVKNNKEVLRVLVPIEFDDLDIHWTYGAVLFFENILVEYYKLRSLIIIIASIGMTIILATLVVITNKITKPLLYTNDLLLKISKGHLNIEVEETKSKDETGILISSLKTMITNLTTIAKNLIMESQNINTVIDDVEKTLVNLKNETDETSAATQQLSSSMEETSSSIQEVYGVSTEIRKIVGNMSERIIEGEESVNHIYKRAITIKEDAISSTNEAIHIYESSRVSLEKALEESRAVQKIEEFAKVIEEISDQTNLLALNASIEAARSGTAGHGFAVVADEIRKLSENTKGAIGEVKEVIKLVTNGVEDLQVNSRNILQFIEDKVKTNYEQFQIIGEQYSNDADFVNSLIVEFNGYANSLKDWIDRINASIDEIISAIEEGSAGTADISLRNLNISEGVGSVVEEMGKVLQTAKRLEEMSRAFKI</sequence>
<keyword evidence="10" id="KW-0175">Coiled coil</keyword>
<keyword evidence="5 11" id="KW-1133">Transmembrane helix</keyword>
<feature type="transmembrane region" description="Helical" evidence="11">
    <location>
        <begin position="306"/>
        <end position="325"/>
    </location>
</feature>
<comment type="similarity">
    <text evidence="8">Belongs to the methyl-accepting chemotaxis (MCP) protein family.</text>
</comment>
<dbReference type="EMBL" id="JAHLQK010000003">
    <property type="protein sequence ID" value="MBU5676343.1"/>
    <property type="molecule type" value="Genomic_DNA"/>
</dbReference>
<evidence type="ECO:0000256" key="4">
    <source>
        <dbReference type="ARBA" id="ARBA00022692"/>
    </source>
</evidence>
<dbReference type="SMART" id="SM00283">
    <property type="entry name" value="MA"/>
    <property type="match status" value="1"/>
</dbReference>
<evidence type="ECO:0000313" key="14">
    <source>
        <dbReference type="EMBL" id="MBU5676343.1"/>
    </source>
</evidence>
<evidence type="ECO:0000256" key="1">
    <source>
        <dbReference type="ARBA" id="ARBA00004651"/>
    </source>
</evidence>
<dbReference type="CDD" id="cd12913">
    <property type="entry name" value="PDC1_MCP_like"/>
    <property type="match status" value="1"/>
</dbReference>
<evidence type="ECO:0000256" key="5">
    <source>
        <dbReference type="ARBA" id="ARBA00022989"/>
    </source>
</evidence>
<dbReference type="Pfam" id="PF00672">
    <property type="entry name" value="HAMP"/>
    <property type="match status" value="1"/>
</dbReference>
<evidence type="ECO:0000256" key="11">
    <source>
        <dbReference type="SAM" id="Phobius"/>
    </source>
</evidence>
<feature type="domain" description="HAMP" evidence="13">
    <location>
        <begin position="327"/>
        <end position="380"/>
    </location>
</feature>
<evidence type="ECO:0000259" key="12">
    <source>
        <dbReference type="PROSITE" id="PS50111"/>
    </source>
</evidence>
<dbReference type="Pfam" id="PF02743">
    <property type="entry name" value="dCache_1"/>
    <property type="match status" value="1"/>
</dbReference>
<feature type="domain" description="Methyl-accepting transducer" evidence="12">
    <location>
        <begin position="385"/>
        <end position="650"/>
    </location>
</feature>
<keyword evidence="3" id="KW-0145">Chemotaxis</keyword>
<evidence type="ECO:0000256" key="8">
    <source>
        <dbReference type="ARBA" id="ARBA00029447"/>
    </source>
</evidence>
<gene>
    <name evidence="14" type="ORF">KQI88_07930</name>
</gene>
<dbReference type="PROSITE" id="PS50885">
    <property type="entry name" value="HAMP"/>
    <property type="match status" value="1"/>
</dbReference>
<dbReference type="Pfam" id="PF00015">
    <property type="entry name" value="MCPsignal"/>
    <property type="match status" value="1"/>
</dbReference>
<dbReference type="InterPro" id="IPR004089">
    <property type="entry name" value="MCPsignal_dom"/>
</dbReference>
<feature type="coiled-coil region" evidence="10">
    <location>
        <begin position="386"/>
        <end position="413"/>
    </location>
</feature>
<evidence type="ECO:0000313" key="15">
    <source>
        <dbReference type="Proteomes" id="UP000779508"/>
    </source>
</evidence>
<comment type="subcellular location">
    <subcellularLocation>
        <location evidence="1">Cell membrane</location>
        <topology evidence="1">Multi-pass membrane protein</topology>
    </subcellularLocation>
</comment>
<dbReference type="InterPro" id="IPR033479">
    <property type="entry name" value="dCache_1"/>
</dbReference>
<feature type="transmembrane region" description="Helical" evidence="11">
    <location>
        <begin position="13"/>
        <end position="36"/>
    </location>
</feature>
<dbReference type="InterPro" id="IPR003660">
    <property type="entry name" value="HAMP_dom"/>
</dbReference>
<keyword evidence="7 9" id="KW-0807">Transducer</keyword>
<evidence type="ECO:0000256" key="9">
    <source>
        <dbReference type="PROSITE-ProRule" id="PRU00284"/>
    </source>
</evidence>
<organism evidence="14 15">
    <name type="scientific">Alkaliphilus flagellatus</name>
    <dbReference type="NCBI Taxonomy" id="2841507"/>
    <lineage>
        <taxon>Bacteria</taxon>
        <taxon>Bacillati</taxon>
        <taxon>Bacillota</taxon>
        <taxon>Clostridia</taxon>
        <taxon>Peptostreptococcales</taxon>
        <taxon>Natronincolaceae</taxon>
        <taxon>Alkaliphilus</taxon>
    </lineage>
</organism>
<name>A0ABS6G1I4_9FIRM</name>
<accession>A0ABS6G1I4</accession>
<dbReference type="PANTHER" id="PTHR32089">
    <property type="entry name" value="METHYL-ACCEPTING CHEMOTAXIS PROTEIN MCPB"/>
    <property type="match status" value="1"/>
</dbReference>
<evidence type="ECO:0000256" key="10">
    <source>
        <dbReference type="SAM" id="Coils"/>
    </source>
</evidence>
<dbReference type="PROSITE" id="PS50111">
    <property type="entry name" value="CHEMOTAXIS_TRANSDUC_2"/>
    <property type="match status" value="1"/>
</dbReference>
<dbReference type="RefSeq" id="WP_216416046.1">
    <property type="nucleotide sequence ID" value="NZ_JAHLQK010000003.1"/>
</dbReference>